<dbReference type="AlphaFoldDB" id="A0A9W4UFH6"/>
<gene>
    <name evidence="1" type="ORF">PDIGIT_LOCUS7436</name>
</gene>
<protein>
    <submittedName>
        <fullName evidence="1">Uncharacterized protein</fullName>
    </submittedName>
</protein>
<evidence type="ECO:0000313" key="1">
    <source>
        <dbReference type="EMBL" id="CAI6334379.1"/>
    </source>
</evidence>
<name>A0A9W4UFH6_9PLEO</name>
<keyword evidence="2" id="KW-1185">Reference proteome</keyword>
<proteinExistence type="predicted"/>
<dbReference type="Proteomes" id="UP001152607">
    <property type="component" value="Unassembled WGS sequence"/>
</dbReference>
<sequence length="83" mass="9260">MCKTCSQNYELHHGDEFKPRTGNVPKQTIEVSSATLPVKLVTGSDISSSDKIYTTLSHYCGCRLPSEYTTLAGLQPRSQRIFH</sequence>
<organism evidence="1 2">
    <name type="scientific">Periconia digitata</name>
    <dbReference type="NCBI Taxonomy" id="1303443"/>
    <lineage>
        <taxon>Eukaryota</taxon>
        <taxon>Fungi</taxon>
        <taxon>Dikarya</taxon>
        <taxon>Ascomycota</taxon>
        <taxon>Pezizomycotina</taxon>
        <taxon>Dothideomycetes</taxon>
        <taxon>Pleosporomycetidae</taxon>
        <taxon>Pleosporales</taxon>
        <taxon>Massarineae</taxon>
        <taxon>Periconiaceae</taxon>
        <taxon>Periconia</taxon>
    </lineage>
</organism>
<comment type="caution">
    <text evidence="1">The sequence shown here is derived from an EMBL/GenBank/DDBJ whole genome shotgun (WGS) entry which is preliminary data.</text>
</comment>
<reference evidence="1" key="1">
    <citation type="submission" date="2023-01" db="EMBL/GenBank/DDBJ databases">
        <authorList>
            <person name="Van Ghelder C."/>
            <person name="Rancurel C."/>
        </authorList>
    </citation>
    <scope>NUCLEOTIDE SEQUENCE</scope>
    <source>
        <strain evidence="1">CNCM I-4278</strain>
    </source>
</reference>
<dbReference type="EMBL" id="CAOQHR010000005">
    <property type="protein sequence ID" value="CAI6334379.1"/>
    <property type="molecule type" value="Genomic_DNA"/>
</dbReference>
<accession>A0A9W4UFH6</accession>
<evidence type="ECO:0000313" key="2">
    <source>
        <dbReference type="Proteomes" id="UP001152607"/>
    </source>
</evidence>